<feature type="binding site" evidence="10">
    <location>
        <position position="296"/>
    </location>
    <ligand>
        <name>UDP-N-acetyl-alpha-D-glucosamine</name>
        <dbReference type="ChEBI" id="CHEBI:57705"/>
    </ligand>
</feature>
<comment type="similarity">
    <text evidence="10">Belongs to the glycosyltransferase 28 family. MurG subfamily.</text>
</comment>
<evidence type="ECO:0000256" key="8">
    <source>
        <dbReference type="ARBA" id="ARBA00023306"/>
    </source>
</evidence>
<comment type="caution">
    <text evidence="10">Lacks conserved residue(s) required for the propagation of feature annotation.</text>
</comment>
<evidence type="ECO:0000256" key="10">
    <source>
        <dbReference type="HAMAP-Rule" id="MF_00033"/>
    </source>
</evidence>
<keyword evidence="1 10" id="KW-1003">Cell membrane</keyword>
<dbReference type="Pfam" id="PF03033">
    <property type="entry name" value="Glyco_transf_28"/>
    <property type="match status" value="1"/>
</dbReference>
<dbReference type="GO" id="GO:0051991">
    <property type="term" value="F:UDP-N-acetyl-D-glucosamine:N-acetylmuramoyl-L-alanyl-D-glutamyl-meso-2,6-diaminopimelyl-D-alanyl-D-alanine-diphosphoundecaprenol 4-beta-N-acetylglucosaminlytransferase activity"/>
    <property type="evidence" value="ECO:0007669"/>
    <property type="project" value="RHEA"/>
</dbReference>
<dbReference type="NCBIfam" id="TIGR01133">
    <property type="entry name" value="murG"/>
    <property type="match status" value="1"/>
</dbReference>
<evidence type="ECO:0000256" key="3">
    <source>
        <dbReference type="ARBA" id="ARBA00022676"/>
    </source>
</evidence>
<evidence type="ECO:0000259" key="12">
    <source>
        <dbReference type="Pfam" id="PF04101"/>
    </source>
</evidence>
<dbReference type="HAMAP" id="MF_00033">
    <property type="entry name" value="MurG"/>
    <property type="match status" value="1"/>
</dbReference>
<feature type="binding site" evidence="10">
    <location>
        <position position="168"/>
    </location>
    <ligand>
        <name>UDP-N-acetyl-alpha-D-glucosamine</name>
        <dbReference type="ChEBI" id="CHEBI:57705"/>
    </ligand>
</feature>
<keyword evidence="14" id="KW-1185">Reference proteome</keyword>
<dbReference type="CDD" id="cd03785">
    <property type="entry name" value="GT28_MurG"/>
    <property type="match status" value="1"/>
</dbReference>
<reference evidence="13 14" key="1">
    <citation type="submission" date="2016-06" db="EMBL/GenBank/DDBJ databases">
        <title>Respiratory ammonification of nitrate coupled to the oxidation of elemental sulfur in deep-sea autotrophic thermophilic bacteria.</title>
        <authorList>
            <person name="Slobodkina G.B."/>
            <person name="Mardanov A.V."/>
            <person name="Ravin N.V."/>
            <person name="Frolova A.A."/>
            <person name="Viryasiv M.B."/>
            <person name="Chernyh N.A."/>
            <person name="Bonch-Osmolovskaya E.A."/>
            <person name="Slobodkin A.I."/>
        </authorList>
    </citation>
    <scope>NUCLEOTIDE SEQUENCE [LARGE SCALE GENOMIC DNA]</scope>
    <source>
        <strain evidence="13 14">S69</strain>
    </source>
</reference>
<comment type="function">
    <text evidence="10">Cell wall formation. Catalyzes the transfer of a GlcNAc subunit on undecaprenyl-pyrophosphoryl-MurNAc-pentapeptide (lipid intermediate I) to form undecaprenyl-pyrophosphoryl-MurNAc-(pentapeptide)GlcNAc (lipid intermediate II).</text>
</comment>
<proteinExistence type="inferred from homology"/>
<dbReference type="EC" id="2.4.1.227" evidence="10"/>
<protein>
    <recommendedName>
        <fullName evidence="10">UDP-N-acetylglucosamine--N-acetylmuramyl-(pentapeptide) pyrophosphoryl-undecaprenol N-acetylglucosamine transferase</fullName>
        <ecNumber evidence="10">2.4.1.227</ecNumber>
    </recommendedName>
    <alternativeName>
        <fullName evidence="10">Undecaprenyl-PP-MurNAc-pentapeptide-UDPGlcNAc GlcNAc transferase</fullName>
    </alternativeName>
</protein>
<dbReference type="UniPathway" id="UPA00219"/>
<keyword evidence="4 10" id="KW-0808">Transferase</keyword>
<dbReference type="InterPro" id="IPR007235">
    <property type="entry name" value="Glyco_trans_28_C"/>
</dbReference>
<comment type="pathway">
    <text evidence="10">Cell wall biogenesis; peptidoglycan biosynthesis.</text>
</comment>
<feature type="binding site" evidence="10">
    <location>
        <position position="251"/>
    </location>
    <ligand>
        <name>UDP-N-acetyl-alpha-D-glucosamine</name>
        <dbReference type="ChEBI" id="CHEBI:57705"/>
    </ligand>
</feature>
<name>A0A1B9F493_9BACT</name>
<evidence type="ECO:0000256" key="1">
    <source>
        <dbReference type="ARBA" id="ARBA00022475"/>
    </source>
</evidence>
<dbReference type="GO" id="GO:0009252">
    <property type="term" value="P:peptidoglycan biosynthetic process"/>
    <property type="evidence" value="ECO:0007669"/>
    <property type="project" value="UniProtKB-UniRule"/>
</dbReference>
<evidence type="ECO:0000313" key="14">
    <source>
        <dbReference type="Proteomes" id="UP000093080"/>
    </source>
</evidence>
<accession>A0A1B9F493</accession>
<dbReference type="GO" id="GO:0071555">
    <property type="term" value="P:cell wall organization"/>
    <property type="evidence" value="ECO:0007669"/>
    <property type="project" value="UniProtKB-KW"/>
</dbReference>
<feature type="domain" description="Glycosyltransferase family 28 N-terminal" evidence="11">
    <location>
        <begin position="7"/>
        <end position="146"/>
    </location>
</feature>
<feature type="binding site" evidence="10">
    <location>
        <begin position="14"/>
        <end position="16"/>
    </location>
    <ligand>
        <name>UDP-N-acetyl-alpha-D-glucosamine</name>
        <dbReference type="ChEBI" id="CHEBI:57705"/>
    </ligand>
</feature>
<evidence type="ECO:0000256" key="5">
    <source>
        <dbReference type="ARBA" id="ARBA00022960"/>
    </source>
</evidence>
<feature type="binding site" evidence="10">
    <location>
        <position position="127"/>
    </location>
    <ligand>
        <name>UDP-N-acetyl-alpha-D-glucosamine</name>
        <dbReference type="ChEBI" id="CHEBI:57705"/>
    </ligand>
</feature>
<gene>
    <name evidence="10" type="primary">murG</name>
    <name evidence="13" type="ORF">DBT_1812</name>
</gene>
<dbReference type="EMBL" id="MAGO01000009">
    <property type="protein sequence ID" value="OCC14752.1"/>
    <property type="molecule type" value="Genomic_DNA"/>
</dbReference>
<feature type="binding site" evidence="10">
    <location>
        <position position="196"/>
    </location>
    <ligand>
        <name>UDP-N-acetyl-alpha-D-glucosamine</name>
        <dbReference type="ChEBI" id="CHEBI:57705"/>
    </ligand>
</feature>
<keyword evidence="5 10" id="KW-0133">Cell shape</keyword>
<dbReference type="GO" id="GO:0050511">
    <property type="term" value="F:undecaprenyldiphospho-muramoylpentapeptide beta-N-acetylglucosaminyltransferase activity"/>
    <property type="evidence" value="ECO:0007669"/>
    <property type="project" value="UniProtKB-UniRule"/>
</dbReference>
<dbReference type="STRING" id="1156395.DBT_1812"/>
<evidence type="ECO:0000256" key="2">
    <source>
        <dbReference type="ARBA" id="ARBA00022618"/>
    </source>
</evidence>
<dbReference type="PATRIC" id="fig|1156395.6.peg.1827"/>
<comment type="caution">
    <text evidence="13">The sequence shown here is derived from an EMBL/GenBank/DDBJ whole genome shotgun (WGS) entry which is preliminary data.</text>
</comment>
<keyword evidence="9 10" id="KW-0961">Cell wall biogenesis/degradation</keyword>
<evidence type="ECO:0000259" key="11">
    <source>
        <dbReference type="Pfam" id="PF03033"/>
    </source>
</evidence>
<dbReference type="Proteomes" id="UP000093080">
    <property type="component" value="Unassembled WGS sequence"/>
</dbReference>
<comment type="subcellular location">
    <subcellularLocation>
        <location evidence="10">Cell membrane</location>
        <topology evidence="10">Peripheral membrane protein</topology>
        <orientation evidence="10">Cytoplasmic side</orientation>
    </subcellularLocation>
</comment>
<keyword evidence="2 10" id="KW-0132">Cell division</keyword>
<evidence type="ECO:0000256" key="6">
    <source>
        <dbReference type="ARBA" id="ARBA00022984"/>
    </source>
</evidence>
<evidence type="ECO:0000256" key="4">
    <source>
        <dbReference type="ARBA" id="ARBA00022679"/>
    </source>
</evidence>
<dbReference type="Gene3D" id="3.40.50.2000">
    <property type="entry name" value="Glycogen Phosphorylase B"/>
    <property type="match status" value="2"/>
</dbReference>
<evidence type="ECO:0000256" key="7">
    <source>
        <dbReference type="ARBA" id="ARBA00023136"/>
    </source>
</evidence>
<dbReference type="InterPro" id="IPR006009">
    <property type="entry name" value="GlcNAc_MurG"/>
</dbReference>
<comment type="catalytic activity">
    <reaction evidence="10">
        <text>di-trans,octa-cis-undecaprenyl diphospho-N-acetyl-alpha-D-muramoyl-L-alanyl-D-glutamyl-meso-2,6-diaminopimeloyl-D-alanyl-D-alanine + UDP-N-acetyl-alpha-D-glucosamine = di-trans,octa-cis-undecaprenyl diphospho-[N-acetyl-alpha-D-glucosaminyl-(1-&gt;4)]-N-acetyl-alpha-D-muramoyl-L-alanyl-D-glutamyl-meso-2,6-diaminopimeloyl-D-alanyl-D-alanine + UDP + H(+)</text>
        <dbReference type="Rhea" id="RHEA:31227"/>
        <dbReference type="ChEBI" id="CHEBI:15378"/>
        <dbReference type="ChEBI" id="CHEBI:57705"/>
        <dbReference type="ChEBI" id="CHEBI:58223"/>
        <dbReference type="ChEBI" id="CHEBI:61387"/>
        <dbReference type="ChEBI" id="CHEBI:61388"/>
        <dbReference type="EC" id="2.4.1.227"/>
    </reaction>
</comment>
<dbReference type="GO" id="GO:0005886">
    <property type="term" value="C:plasma membrane"/>
    <property type="evidence" value="ECO:0007669"/>
    <property type="project" value="UniProtKB-SubCell"/>
</dbReference>
<evidence type="ECO:0000256" key="9">
    <source>
        <dbReference type="ARBA" id="ARBA00023316"/>
    </source>
</evidence>
<keyword evidence="3 10" id="KW-0328">Glycosyltransferase</keyword>
<dbReference type="GO" id="GO:0008360">
    <property type="term" value="P:regulation of cell shape"/>
    <property type="evidence" value="ECO:0007669"/>
    <property type="project" value="UniProtKB-KW"/>
</dbReference>
<dbReference type="InterPro" id="IPR004276">
    <property type="entry name" value="GlycoTrans_28_N"/>
</dbReference>
<keyword evidence="7 10" id="KW-0472">Membrane</keyword>
<dbReference type="PANTHER" id="PTHR21015">
    <property type="entry name" value="UDP-N-ACETYLGLUCOSAMINE--N-ACETYLMURAMYL-(PENTAPEPTIDE) PYROPHOSPHORYL-UNDECAPRENOL N-ACETYLGLUCOSAMINE TRANSFERASE 1"/>
    <property type="match status" value="1"/>
</dbReference>
<keyword evidence="8 10" id="KW-0131">Cell cycle</keyword>
<dbReference type="GO" id="GO:0051301">
    <property type="term" value="P:cell division"/>
    <property type="evidence" value="ECO:0007669"/>
    <property type="project" value="UniProtKB-KW"/>
</dbReference>
<feature type="domain" description="Glycosyl transferase family 28 C-terminal" evidence="12">
    <location>
        <begin position="190"/>
        <end position="345"/>
    </location>
</feature>
<dbReference type="AlphaFoldDB" id="A0A1B9F493"/>
<dbReference type="Pfam" id="PF04101">
    <property type="entry name" value="Glyco_tran_28_C"/>
    <property type="match status" value="1"/>
</dbReference>
<keyword evidence="6 10" id="KW-0573">Peptidoglycan synthesis</keyword>
<evidence type="ECO:0000313" key="13">
    <source>
        <dbReference type="EMBL" id="OCC14752.1"/>
    </source>
</evidence>
<dbReference type="PANTHER" id="PTHR21015:SF22">
    <property type="entry name" value="GLYCOSYLTRANSFERASE"/>
    <property type="match status" value="1"/>
</dbReference>
<organism evidence="13 14">
    <name type="scientific">Dissulfuribacter thermophilus</name>
    <dbReference type="NCBI Taxonomy" id="1156395"/>
    <lineage>
        <taxon>Bacteria</taxon>
        <taxon>Pseudomonadati</taxon>
        <taxon>Thermodesulfobacteriota</taxon>
        <taxon>Dissulfuribacteria</taxon>
        <taxon>Dissulfuribacterales</taxon>
        <taxon>Dissulfuribacteraceae</taxon>
        <taxon>Dissulfuribacter</taxon>
    </lineage>
</organism>
<dbReference type="SUPFAM" id="SSF53756">
    <property type="entry name" value="UDP-Glycosyltransferase/glycogen phosphorylase"/>
    <property type="match status" value="1"/>
</dbReference>
<dbReference type="GO" id="GO:0005975">
    <property type="term" value="P:carbohydrate metabolic process"/>
    <property type="evidence" value="ECO:0007669"/>
    <property type="project" value="InterPro"/>
</dbReference>
<sequence>MSNRLNVAVAGGGTGGHIFPGVAILRALEALRPLNILWIGTGKEVERQILESLTIEYTELKVRPFHGAGLGSLIRAITTLPISISRARSILKDFNPNVVLGIGGYVAGPVMIAARSLNIPLVIHEQNVIPGLTNRLGARFAQKIFISFKGSQSWFPGGKSILTGNPVREEFLKLNKHDDGKEYASRPKHILVIGGSQGARAINRLATCALAILAKSGIDLEVIHQTGKQDQEYTRRVYREAGIKASVYGFINDMASAYAWADLVVSRAGAGTCAELSVTGTPSILIPYPHAASSHQEANAKELESCGASITFRENEVGPERLASTIQALLLDTERLSQMRQAARSIAQPYAAKTIAEQILKIVEEA</sequence>